<evidence type="ECO:0000256" key="1">
    <source>
        <dbReference type="ARBA" id="ARBA00004604"/>
    </source>
</evidence>
<keyword evidence="4" id="KW-0539">Nucleus</keyword>
<gene>
    <name evidence="8" type="primary">RPS19BP1</name>
</gene>
<evidence type="ECO:0000313" key="8">
    <source>
        <dbReference type="RefSeq" id="XP_054844931.1"/>
    </source>
</evidence>
<evidence type="ECO:0000256" key="5">
    <source>
        <dbReference type="ARBA" id="ARBA00032748"/>
    </source>
</evidence>
<evidence type="ECO:0000256" key="4">
    <source>
        <dbReference type="ARBA" id="ARBA00023242"/>
    </source>
</evidence>
<evidence type="ECO:0000256" key="3">
    <source>
        <dbReference type="ARBA" id="ARBA00016855"/>
    </source>
</evidence>
<accession>A0AA97JXJ8</accession>
<dbReference type="KEGG" id="emc:129336009"/>
<evidence type="ECO:0000256" key="2">
    <source>
        <dbReference type="ARBA" id="ARBA00007318"/>
    </source>
</evidence>
<keyword evidence="7" id="KW-1185">Reference proteome</keyword>
<name>A0AA97JXJ8_EUBMA</name>
<feature type="region of interest" description="Disordered" evidence="6">
    <location>
        <begin position="17"/>
        <end position="39"/>
    </location>
</feature>
<dbReference type="PRINTS" id="PR02029">
    <property type="entry name" value="ACTREGSIRT1"/>
</dbReference>
<reference evidence="8" key="1">
    <citation type="submission" date="2025-08" db="UniProtKB">
        <authorList>
            <consortium name="RefSeq"/>
        </authorList>
    </citation>
    <scope>IDENTIFICATION</scope>
    <source>
        <tissue evidence="8">Blood</tissue>
    </source>
</reference>
<sequence length="148" mass="16690">MSVSLLRKGLELLEAPTVSASRPRKAATTTRSKKQLPIRKKKKIFSGCKRETTTVKGKVTKSVLEEYQKRQAQAVDHFQKNMQYMMNSQFTADSAITQKVLAQNRGRKSRDIPQEEATKKPEGTVFTEEDFQKFEKEYFAGAGAGSPN</sequence>
<evidence type="ECO:0000256" key="6">
    <source>
        <dbReference type="SAM" id="MobiDB-lite"/>
    </source>
</evidence>
<feature type="compositionally biased region" description="Basic and acidic residues" evidence="6">
    <location>
        <begin position="109"/>
        <end position="122"/>
    </location>
</feature>
<organism evidence="7 8">
    <name type="scientific">Eublepharis macularius</name>
    <name type="common">Leopard gecko</name>
    <name type="synonym">Cyrtodactylus macularius</name>
    <dbReference type="NCBI Taxonomy" id="481883"/>
    <lineage>
        <taxon>Eukaryota</taxon>
        <taxon>Metazoa</taxon>
        <taxon>Chordata</taxon>
        <taxon>Craniata</taxon>
        <taxon>Vertebrata</taxon>
        <taxon>Euteleostomi</taxon>
        <taxon>Lepidosauria</taxon>
        <taxon>Squamata</taxon>
        <taxon>Bifurcata</taxon>
        <taxon>Gekkota</taxon>
        <taxon>Eublepharidae</taxon>
        <taxon>Eublepharinae</taxon>
        <taxon>Eublepharis</taxon>
    </lineage>
</organism>
<protein>
    <recommendedName>
        <fullName evidence="3">Active regulator of SIRT1</fullName>
    </recommendedName>
    <alternativeName>
        <fullName evidence="5">40S ribosomal protein S19-binding protein 1</fullName>
    </alternativeName>
</protein>
<comment type="subcellular location">
    <subcellularLocation>
        <location evidence="1">Nucleus</location>
        <location evidence="1">Nucleolus</location>
    </subcellularLocation>
</comment>
<evidence type="ECO:0000313" key="7">
    <source>
        <dbReference type="Proteomes" id="UP001190640"/>
    </source>
</evidence>
<dbReference type="RefSeq" id="XP_054844931.1">
    <property type="nucleotide sequence ID" value="XM_054988956.1"/>
</dbReference>
<dbReference type="CTD" id="91582"/>
<dbReference type="Pfam" id="PF15684">
    <property type="entry name" value="AROS"/>
    <property type="match status" value="1"/>
</dbReference>
<feature type="region of interest" description="Disordered" evidence="6">
    <location>
        <begin position="103"/>
        <end position="124"/>
    </location>
</feature>
<dbReference type="AlphaFoldDB" id="A0AA97JXJ8"/>
<dbReference type="GeneID" id="129336009"/>
<dbReference type="GO" id="GO:0005730">
    <property type="term" value="C:nucleolus"/>
    <property type="evidence" value="ECO:0007669"/>
    <property type="project" value="UniProtKB-SubCell"/>
</dbReference>
<dbReference type="Proteomes" id="UP001190640">
    <property type="component" value="Chromosome 9"/>
</dbReference>
<proteinExistence type="inferred from homology"/>
<dbReference type="PANTHER" id="PTHR31454:SF2">
    <property type="entry name" value="ACTIVE REGULATOR OF SIRT1"/>
    <property type="match status" value="1"/>
</dbReference>
<dbReference type="GO" id="GO:0019899">
    <property type="term" value="F:enzyme binding"/>
    <property type="evidence" value="ECO:0007669"/>
    <property type="project" value="TreeGrafter"/>
</dbReference>
<comment type="similarity">
    <text evidence="2">Belongs to the AROS family.</text>
</comment>
<dbReference type="InterPro" id="IPR023262">
    <property type="entry name" value="AROS"/>
</dbReference>
<dbReference type="PANTHER" id="PTHR31454">
    <property type="entry name" value="ACTIVE REGULATOR OF SIRT1"/>
    <property type="match status" value="1"/>
</dbReference>